<dbReference type="InterPro" id="IPR012865">
    <property type="entry name" value="DUF1642"/>
</dbReference>
<evidence type="ECO:0000313" key="2">
    <source>
        <dbReference type="Proteomes" id="UP000018846"/>
    </source>
</evidence>
<dbReference type="PATRIC" id="fig|1403946.3.peg.1572"/>
<reference evidence="1 2" key="1">
    <citation type="submission" date="2013-12" db="EMBL/GenBank/DDBJ databases">
        <title>A Varibaculum cambriense genome reconstructed from a premature infant gut community with otherwise low bacterial novelty that shifts toward anaerobic metabolism during the third week of life.</title>
        <authorList>
            <person name="Brown C.T."/>
            <person name="Sharon I."/>
            <person name="Thomas B.C."/>
            <person name="Castelle C.J."/>
            <person name="Morowitz M.J."/>
            <person name="Banfield J.F."/>
        </authorList>
    </citation>
    <scope>NUCLEOTIDE SEQUENCE [LARGE SCALE GENOMIC DNA]</scope>
    <source>
        <strain evidence="2">DORA_7</strain>
    </source>
</reference>
<protein>
    <recommendedName>
        <fullName evidence="3">DUF1642 domain-containing protein</fullName>
    </recommendedName>
</protein>
<dbReference type="EMBL" id="AZMF01000127">
    <property type="protein sequence ID" value="ETI84502.1"/>
    <property type="molecule type" value="Genomic_DNA"/>
</dbReference>
<gene>
    <name evidence="1" type="ORF">Q615_SPAC00127G0146</name>
</gene>
<evidence type="ECO:0008006" key="3">
    <source>
        <dbReference type="Google" id="ProtNLM"/>
    </source>
</evidence>
<comment type="caution">
    <text evidence="1">The sequence shown here is derived from an EMBL/GenBank/DDBJ whole genome shotgun (WGS) entry which is preliminary data.</text>
</comment>
<organism evidence="1 2">
    <name type="scientific">Streptococcus anginosus DORA_7</name>
    <dbReference type="NCBI Taxonomy" id="1403946"/>
    <lineage>
        <taxon>Bacteria</taxon>
        <taxon>Bacillati</taxon>
        <taxon>Bacillota</taxon>
        <taxon>Bacilli</taxon>
        <taxon>Lactobacillales</taxon>
        <taxon>Streptococcaceae</taxon>
        <taxon>Streptococcus</taxon>
        <taxon>Streptococcus anginosus group</taxon>
    </lineage>
</organism>
<accession>W1TS92</accession>
<name>W1TS92_STRAP</name>
<sequence length="176" mass="20454">MTREFYEVHGKGWFLPVRPVSSSDRSAKIKYTDIYGQTHCEVVPEIYKFRKGPEKPVIPQFVAAYIKECKKQRKSLIKSMSKRNAPLKVKIWLMHFGNQDIFARAWLDGYEVEKDKVYIVTDGNRCYFEGWDDARAIVILDNMAGYRDCAQKFDSKAEAEKVAEQLGWKVETKEVG</sequence>
<proteinExistence type="predicted"/>
<evidence type="ECO:0000313" key="1">
    <source>
        <dbReference type="EMBL" id="ETI84502.1"/>
    </source>
</evidence>
<dbReference type="Pfam" id="PF07852">
    <property type="entry name" value="DUF1642"/>
    <property type="match status" value="1"/>
</dbReference>
<dbReference type="Proteomes" id="UP000018846">
    <property type="component" value="Unassembled WGS sequence"/>
</dbReference>
<dbReference type="AlphaFoldDB" id="W1TS92"/>